<sequence>MSTNGCQIQRKRTPGADRLRYPHLSRKRRTAAQTCNRIDLARERFETAIAVFLEHRSYAATITLAEAAELVLGQAQRRTG</sequence>
<evidence type="ECO:0000313" key="2">
    <source>
        <dbReference type="Proteomes" id="UP000808215"/>
    </source>
</evidence>
<name>A0ABS1AY71_BURVI</name>
<comment type="caution">
    <text evidence="1">The sequence shown here is derived from an EMBL/GenBank/DDBJ whole genome shotgun (WGS) entry which is preliminary data.</text>
</comment>
<reference evidence="1 2" key="1">
    <citation type="submission" date="2020-11" db="EMBL/GenBank/DDBJ databases">
        <title>Enhanced detection system for hospital associated transmission using whole genome sequencing surveillance.</title>
        <authorList>
            <person name="Harrison L.H."/>
            <person name="Van Tyne D."/>
            <person name="Marsh J.W."/>
            <person name="Griffith M.P."/>
            <person name="Snyder D.J."/>
            <person name="Cooper V.S."/>
            <person name="Mustapha M."/>
        </authorList>
    </citation>
    <scope>NUCLEOTIDE SEQUENCE [LARGE SCALE GENOMIC DNA]</scope>
    <source>
        <strain evidence="1 2">BC00020</strain>
    </source>
</reference>
<organism evidence="1 2">
    <name type="scientific">Burkholderia vietnamiensis</name>
    <dbReference type="NCBI Taxonomy" id="60552"/>
    <lineage>
        <taxon>Bacteria</taxon>
        <taxon>Pseudomonadati</taxon>
        <taxon>Pseudomonadota</taxon>
        <taxon>Betaproteobacteria</taxon>
        <taxon>Burkholderiales</taxon>
        <taxon>Burkholderiaceae</taxon>
        <taxon>Burkholderia</taxon>
        <taxon>Burkholderia cepacia complex</taxon>
    </lineage>
</organism>
<accession>A0ABS1AY71</accession>
<dbReference type="EMBL" id="JADVKH010000042">
    <property type="protein sequence ID" value="MBJ9689102.1"/>
    <property type="molecule type" value="Genomic_DNA"/>
</dbReference>
<dbReference type="RefSeq" id="WP_103690704.1">
    <property type="nucleotide sequence ID" value="NZ_JADVKH010000042.1"/>
</dbReference>
<gene>
    <name evidence="1" type="ORF">I5589_18670</name>
</gene>
<protein>
    <submittedName>
        <fullName evidence="1">Uncharacterized protein</fullName>
    </submittedName>
</protein>
<evidence type="ECO:0000313" key="1">
    <source>
        <dbReference type="EMBL" id="MBJ9689102.1"/>
    </source>
</evidence>
<dbReference type="Proteomes" id="UP000808215">
    <property type="component" value="Unassembled WGS sequence"/>
</dbReference>
<keyword evidence="2" id="KW-1185">Reference proteome</keyword>
<proteinExistence type="predicted"/>